<dbReference type="OrthoDB" id="10267950at2759"/>
<dbReference type="Proteomes" id="UP000297245">
    <property type="component" value="Unassembled WGS sequence"/>
</dbReference>
<keyword evidence="5" id="KW-1185">Reference proteome</keyword>
<evidence type="ECO:0000259" key="2">
    <source>
        <dbReference type="Pfam" id="PF09830"/>
    </source>
</evidence>
<organism evidence="4 5">
    <name type="scientific">Dendrothele bispora (strain CBS 962.96)</name>
    <dbReference type="NCBI Taxonomy" id="1314807"/>
    <lineage>
        <taxon>Eukaryota</taxon>
        <taxon>Fungi</taxon>
        <taxon>Dikarya</taxon>
        <taxon>Basidiomycota</taxon>
        <taxon>Agaricomycotina</taxon>
        <taxon>Agaricomycetes</taxon>
        <taxon>Agaricomycetidae</taxon>
        <taxon>Agaricales</taxon>
        <taxon>Agaricales incertae sedis</taxon>
        <taxon>Dendrothele</taxon>
    </lineage>
</organism>
<evidence type="ECO:0000259" key="3">
    <source>
        <dbReference type="Pfam" id="PF19327"/>
    </source>
</evidence>
<feature type="active site" description="Nucleophile" evidence="1">
    <location>
        <position position="163"/>
    </location>
</feature>
<dbReference type="InterPro" id="IPR036265">
    <property type="entry name" value="HIT-like_sf"/>
</dbReference>
<protein>
    <submittedName>
        <fullName evidence="4">HIT-like protein</fullName>
    </submittedName>
</protein>
<dbReference type="PANTHER" id="PTHR38420:SF1">
    <property type="entry name" value="PUTATIVE (AFU_ORTHOLOGUE AFUA_5G14690)-RELATED"/>
    <property type="match status" value="1"/>
</dbReference>
<dbReference type="InterPro" id="IPR019200">
    <property type="entry name" value="ATP_adenylylTrfase_C"/>
</dbReference>
<dbReference type="Pfam" id="PF09830">
    <property type="entry name" value="ATP_transf"/>
    <property type="match status" value="1"/>
</dbReference>
<feature type="domain" description="ATP adenylyltransferase C-terminal" evidence="2">
    <location>
        <begin position="198"/>
        <end position="315"/>
    </location>
</feature>
<dbReference type="Gene3D" id="3.30.428.70">
    <property type="match status" value="1"/>
</dbReference>
<dbReference type="SUPFAM" id="SSF54197">
    <property type="entry name" value="HIT-like"/>
    <property type="match status" value="1"/>
</dbReference>
<dbReference type="InterPro" id="IPR009163">
    <property type="entry name" value="Ap4A_phos1/2"/>
</dbReference>
<dbReference type="GO" id="GO:0003877">
    <property type="term" value="F:ATP:ADP adenylyltransferase activity"/>
    <property type="evidence" value="ECO:0007669"/>
    <property type="project" value="InterPro"/>
</dbReference>
<evidence type="ECO:0000313" key="4">
    <source>
        <dbReference type="EMBL" id="THU95382.1"/>
    </source>
</evidence>
<dbReference type="InterPro" id="IPR043171">
    <property type="entry name" value="Ap4A_phos1/2-like"/>
</dbReference>
<evidence type="ECO:0000313" key="5">
    <source>
        <dbReference type="Proteomes" id="UP000297245"/>
    </source>
</evidence>
<dbReference type="EMBL" id="ML179201">
    <property type="protein sequence ID" value="THU95382.1"/>
    <property type="molecule type" value="Genomic_DNA"/>
</dbReference>
<dbReference type="AlphaFoldDB" id="A0A4S8M043"/>
<dbReference type="InterPro" id="IPR045759">
    <property type="entry name" value="Ap4A_phos1/2_N"/>
</dbReference>
<dbReference type="Pfam" id="PF19327">
    <property type="entry name" value="Ap4A_phos_N"/>
    <property type="match status" value="1"/>
</dbReference>
<reference evidence="4 5" key="1">
    <citation type="journal article" date="2019" name="Nat. Ecol. Evol.">
        <title>Megaphylogeny resolves global patterns of mushroom evolution.</title>
        <authorList>
            <person name="Varga T."/>
            <person name="Krizsan K."/>
            <person name="Foldi C."/>
            <person name="Dima B."/>
            <person name="Sanchez-Garcia M."/>
            <person name="Sanchez-Ramirez S."/>
            <person name="Szollosi G.J."/>
            <person name="Szarkandi J.G."/>
            <person name="Papp V."/>
            <person name="Albert L."/>
            <person name="Andreopoulos W."/>
            <person name="Angelini C."/>
            <person name="Antonin V."/>
            <person name="Barry K.W."/>
            <person name="Bougher N.L."/>
            <person name="Buchanan P."/>
            <person name="Buyck B."/>
            <person name="Bense V."/>
            <person name="Catcheside P."/>
            <person name="Chovatia M."/>
            <person name="Cooper J."/>
            <person name="Damon W."/>
            <person name="Desjardin D."/>
            <person name="Finy P."/>
            <person name="Geml J."/>
            <person name="Haridas S."/>
            <person name="Hughes K."/>
            <person name="Justo A."/>
            <person name="Karasinski D."/>
            <person name="Kautmanova I."/>
            <person name="Kiss B."/>
            <person name="Kocsube S."/>
            <person name="Kotiranta H."/>
            <person name="LaButti K.M."/>
            <person name="Lechner B.E."/>
            <person name="Liimatainen K."/>
            <person name="Lipzen A."/>
            <person name="Lukacs Z."/>
            <person name="Mihaltcheva S."/>
            <person name="Morgado L.N."/>
            <person name="Niskanen T."/>
            <person name="Noordeloos M.E."/>
            <person name="Ohm R.A."/>
            <person name="Ortiz-Santana B."/>
            <person name="Ovrebo C."/>
            <person name="Racz N."/>
            <person name="Riley R."/>
            <person name="Savchenko A."/>
            <person name="Shiryaev A."/>
            <person name="Soop K."/>
            <person name="Spirin V."/>
            <person name="Szebenyi C."/>
            <person name="Tomsovsky M."/>
            <person name="Tulloss R.E."/>
            <person name="Uehling J."/>
            <person name="Grigoriev I.V."/>
            <person name="Vagvolgyi C."/>
            <person name="Papp T."/>
            <person name="Martin F.M."/>
            <person name="Miettinen O."/>
            <person name="Hibbett D.S."/>
            <person name="Nagy L.G."/>
        </authorList>
    </citation>
    <scope>NUCLEOTIDE SEQUENCE [LARGE SCALE GENOMIC DNA]</scope>
    <source>
        <strain evidence="4 5">CBS 962.96</strain>
    </source>
</reference>
<evidence type="ECO:0000256" key="1">
    <source>
        <dbReference type="PIRSR" id="PIRSR000846-1"/>
    </source>
</evidence>
<accession>A0A4S8M043</accession>
<gene>
    <name evidence="4" type="ORF">K435DRAFT_755886</name>
</gene>
<sequence length="343" mass="37915">MQPSEVVDKIPSAFDKGLASGDLLFFPSSVHHIEEGGITYEIRLCPALQKKSETKAKDVSPTQSVKKSIDPFSPPYNPNIFVGYLPSQDQGDEAYAILMNKYSVVPYHFLMITKEFQPQTSPLMPDDLLNSYKLLSAARKANKNVFAFYNCGDLSGASQPHKHIQFIQIEDEHGPPIEKIARTVNLETPDRPFTVNRLSYANHIFRFPLTFPSLPESEQEAVLAQAFLSLLDLSISTIRHDPDYPAGKPSYNVVLTLQHLHLIPRRQEFHKLESSGDLLPVNSLGYAGMLLVKSEAELEAVKSEGISKILKSVGLASIHEQQVVGETADIDVPGGVQVGGPHM</sequence>
<dbReference type="PIRSF" id="PIRSF000846">
    <property type="entry name" value="ATP_adenylyltr"/>
    <property type="match status" value="1"/>
</dbReference>
<dbReference type="PANTHER" id="PTHR38420">
    <property type="entry name" value="AP-4-A PHOSPHORYLASE II"/>
    <property type="match status" value="1"/>
</dbReference>
<name>A0A4S8M043_DENBC</name>
<proteinExistence type="predicted"/>
<feature type="domain" description="Ap4A phosphorylase 1/2 N-terminal" evidence="3">
    <location>
        <begin position="2"/>
        <end position="179"/>
    </location>
</feature>
<dbReference type="GO" id="GO:0005524">
    <property type="term" value="F:ATP binding"/>
    <property type="evidence" value="ECO:0007669"/>
    <property type="project" value="InterPro"/>
</dbReference>
<dbReference type="GO" id="GO:0009117">
    <property type="term" value="P:nucleotide metabolic process"/>
    <property type="evidence" value="ECO:0007669"/>
    <property type="project" value="InterPro"/>
</dbReference>